<keyword evidence="4" id="KW-0808">Transferase</keyword>
<dbReference type="EMBL" id="JAROCG010000001">
    <property type="protein sequence ID" value="MDN4609923.1"/>
    <property type="molecule type" value="Genomic_DNA"/>
</dbReference>
<protein>
    <recommendedName>
        <fullName evidence="2">histidine kinase</fullName>
        <ecNumber evidence="2">2.7.13.3</ecNumber>
    </recommendedName>
</protein>
<dbReference type="InterPro" id="IPR036890">
    <property type="entry name" value="HATPase_C_sf"/>
</dbReference>
<evidence type="ECO:0000313" key="12">
    <source>
        <dbReference type="EMBL" id="MDN4609923.1"/>
    </source>
</evidence>
<dbReference type="InterPro" id="IPR003594">
    <property type="entry name" value="HATPase_dom"/>
</dbReference>
<keyword evidence="9" id="KW-0812">Transmembrane</keyword>
<keyword evidence="6 12" id="KW-0418">Kinase</keyword>
<dbReference type="Pfam" id="PF07730">
    <property type="entry name" value="HisKA_3"/>
    <property type="match status" value="1"/>
</dbReference>
<keyword evidence="13" id="KW-1185">Reference proteome</keyword>
<evidence type="ECO:0000256" key="8">
    <source>
        <dbReference type="ARBA" id="ARBA00023012"/>
    </source>
</evidence>
<feature type="transmembrane region" description="Helical" evidence="9">
    <location>
        <begin position="111"/>
        <end position="128"/>
    </location>
</feature>
<dbReference type="SUPFAM" id="SSF55874">
    <property type="entry name" value="ATPase domain of HSP90 chaperone/DNA topoisomerase II/histidine kinase"/>
    <property type="match status" value="1"/>
</dbReference>
<evidence type="ECO:0000313" key="13">
    <source>
        <dbReference type="Proteomes" id="UP001174209"/>
    </source>
</evidence>
<keyword evidence="3" id="KW-0597">Phosphoprotein</keyword>
<feature type="transmembrane region" description="Helical" evidence="9">
    <location>
        <begin position="160"/>
        <end position="182"/>
    </location>
</feature>
<evidence type="ECO:0000256" key="9">
    <source>
        <dbReference type="SAM" id="Phobius"/>
    </source>
</evidence>
<evidence type="ECO:0000256" key="6">
    <source>
        <dbReference type="ARBA" id="ARBA00022777"/>
    </source>
</evidence>
<dbReference type="GO" id="GO:0016301">
    <property type="term" value="F:kinase activity"/>
    <property type="evidence" value="ECO:0007669"/>
    <property type="project" value="UniProtKB-KW"/>
</dbReference>
<evidence type="ECO:0000256" key="7">
    <source>
        <dbReference type="ARBA" id="ARBA00022840"/>
    </source>
</evidence>
<dbReference type="RefSeq" id="WP_301224719.1">
    <property type="nucleotide sequence ID" value="NZ_JAROCG010000001.1"/>
</dbReference>
<evidence type="ECO:0000256" key="4">
    <source>
        <dbReference type="ARBA" id="ARBA00022679"/>
    </source>
</evidence>
<keyword evidence="8" id="KW-0902">Two-component regulatory system</keyword>
<dbReference type="PANTHER" id="PTHR24421:SF10">
    <property type="entry name" value="NITRATE_NITRITE SENSOR PROTEIN NARQ"/>
    <property type="match status" value="1"/>
</dbReference>
<keyword evidence="7" id="KW-0067">ATP-binding</keyword>
<dbReference type="EC" id="2.7.13.3" evidence="2"/>
<accession>A0ABT8JXM2</accession>
<dbReference type="CDD" id="cd16917">
    <property type="entry name" value="HATPase_UhpB-NarQ-NarX-like"/>
    <property type="match status" value="1"/>
</dbReference>
<evidence type="ECO:0000256" key="1">
    <source>
        <dbReference type="ARBA" id="ARBA00000085"/>
    </source>
</evidence>
<evidence type="ECO:0000256" key="5">
    <source>
        <dbReference type="ARBA" id="ARBA00022741"/>
    </source>
</evidence>
<organism evidence="12 13">
    <name type="scientific">Arthrobacter burdickii</name>
    <dbReference type="NCBI Taxonomy" id="3035920"/>
    <lineage>
        <taxon>Bacteria</taxon>
        <taxon>Bacillati</taxon>
        <taxon>Actinomycetota</taxon>
        <taxon>Actinomycetes</taxon>
        <taxon>Micrococcales</taxon>
        <taxon>Micrococcaceae</taxon>
        <taxon>Arthrobacter</taxon>
    </lineage>
</organism>
<dbReference type="InterPro" id="IPR011712">
    <property type="entry name" value="Sig_transdc_His_kin_sub3_dim/P"/>
</dbReference>
<dbReference type="Proteomes" id="UP001174209">
    <property type="component" value="Unassembled WGS sequence"/>
</dbReference>
<evidence type="ECO:0000256" key="2">
    <source>
        <dbReference type="ARBA" id="ARBA00012438"/>
    </source>
</evidence>
<comment type="caution">
    <text evidence="12">The sequence shown here is derived from an EMBL/GenBank/DDBJ whole genome shotgun (WGS) entry which is preliminary data.</text>
</comment>
<dbReference type="PANTHER" id="PTHR24421">
    <property type="entry name" value="NITRATE/NITRITE SENSOR PROTEIN NARX-RELATED"/>
    <property type="match status" value="1"/>
</dbReference>
<name>A0ABT8JXM2_9MICC</name>
<reference evidence="12" key="1">
    <citation type="submission" date="2023-06" db="EMBL/GenBank/DDBJ databases">
        <title>MT1 and MT2 Draft Genomes of Novel Species.</title>
        <authorList>
            <person name="Venkateswaran K."/>
        </authorList>
    </citation>
    <scope>NUCLEOTIDE SEQUENCE</scope>
    <source>
        <strain evidence="12">IIF3SC-B10</strain>
    </source>
</reference>
<feature type="transmembrane region" description="Helical" evidence="9">
    <location>
        <begin position="40"/>
        <end position="61"/>
    </location>
</feature>
<feature type="domain" description="Histidine kinase/HSP90-like ATPase" evidence="10">
    <location>
        <begin position="319"/>
        <end position="407"/>
    </location>
</feature>
<evidence type="ECO:0000259" key="11">
    <source>
        <dbReference type="Pfam" id="PF07730"/>
    </source>
</evidence>
<keyword evidence="9" id="KW-0472">Membrane</keyword>
<dbReference type="Gene3D" id="1.20.5.1930">
    <property type="match status" value="1"/>
</dbReference>
<dbReference type="Pfam" id="PF02518">
    <property type="entry name" value="HATPase_c"/>
    <property type="match status" value="1"/>
</dbReference>
<gene>
    <name evidence="12" type="ORF">P5G52_03500</name>
</gene>
<dbReference type="InterPro" id="IPR050482">
    <property type="entry name" value="Sensor_HK_TwoCompSys"/>
</dbReference>
<feature type="domain" description="Signal transduction histidine kinase subgroup 3 dimerisation and phosphoacceptor" evidence="11">
    <location>
        <begin position="207"/>
        <end position="272"/>
    </location>
</feature>
<comment type="catalytic activity">
    <reaction evidence="1">
        <text>ATP + protein L-histidine = ADP + protein N-phospho-L-histidine.</text>
        <dbReference type="EC" id="2.7.13.3"/>
    </reaction>
</comment>
<keyword evidence="5" id="KW-0547">Nucleotide-binding</keyword>
<sequence>MSDEPLVRETAERTAAVSFSELNARRLGPIRRFFRRYPRAMDAVVILAFLIAVFPNALLMIIGSGKWLALPAVALAAGALVFRRDRPLLVLAFLALLDPPASFLTEGAGSVGVGTMIALYTVAATYPLKKTLIAAAAAIVLSVGALFLIPPAMFAEAPGVVWLLSGFVVMFLAVAVGVGVTVRRDREHESELREWAARNAELASAGERNRIAREMHDVVAHSLTVMVALSDGAAVVMKRDPDRAVAVLRELSGAGRTAIADMRRVLGVLRAEAGTDSLEPLPASSSLAQLLDGFRAAGLPLRVTTSGPRLPDDPAFQLTVYRILQESLTNVLRYGKGVTLVDISIVRTGDCVSLRVADDGRGAMGPVVSLGSGQGIAGMRERAAIYAGSVECGNRPSGGWTVDVQLTVPDAHGEAGNQRGKDKDDHAQHVWHAGHAHQGPAR</sequence>
<proteinExistence type="predicted"/>
<evidence type="ECO:0000259" key="10">
    <source>
        <dbReference type="Pfam" id="PF02518"/>
    </source>
</evidence>
<feature type="transmembrane region" description="Helical" evidence="9">
    <location>
        <begin position="135"/>
        <end position="154"/>
    </location>
</feature>
<dbReference type="Gene3D" id="3.30.565.10">
    <property type="entry name" value="Histidine kinase-like ATPase, C-terminal domain"/>
    <property type="match status" value="1"/>
</dbReference>
<keyword evidence="9" id="KW-1133">Transmembrane helix</keyword>
<evidence type="ECO:0000256" key="3">
    <source>
        <dbReference type="ARBA" id="ARBA00022553"/>
    </source>
</evidence>